<keyword evidence="4" id="KW-0235">DNA replication</keyword>
<organism evidence="5 6">
    <name type="scientific">Goodea atripinnis</name>
    <dbReference type="NCBI Taxonomy" id="208336"/>
    <lineage>
        <taxon>Eukaryota</taxon>
        <taxon>Metazoa</taxon>
        <taxon>Chordata</taxon>
        <taxon>Craniata</taxon>
        <taxon>Vertebrata</taxon>
        <taxon>Euteleostomi</taxon>
        <taxon>Actinopterygii</taxon>
        <taxon>Neopterygii</taxon>
        <taxon>Teleostei</taxon>
        <taxon>Neoteleostei</taxon>
        <taxon>Acanthomorphata</taxon>
        <taxon>Ovalentaria</taxon>
        <taxon>Atherinomorphae</taxon>
        <taxon>Cyprinodontiformes</taxon>
        <taxon>Goodeidae</taxon>
        <taxon>Goodea</taxon>
    </lineage>
</organism>
<evidence type="ECO:0000256" key="2">
    <source>
        <dbReference type="ARBA" id="ARBA00023125"/>
    </source>
</evidence>
<sequence>SDPDVLRTFKQLQQIITSRLNKVKAFEEDALQLVSRKVSVPPPPHLFLIPSGCQNQITQRSSALLRQVAALSESDGDLRALGHRPPVSVSAGLAVCHRLGACRLLLLEPSRLGVLQRVRLNVSEDDVLFALKAD</sequence>
<proteinExistence type="inferred from homology"/>
<accession>A0ABV0PJJ5</accession>
<dbReference type="EMBL" id="JAHRIO010076998">
    <property type="protein sequence ID" value="MEQ2183517.1"/>
    <property type="molecule type" value="Genomic_DNA"/>
</dbReference>
<keyword evidence="6" id="KW-1185">Reference proteome</keyword>
<evidence type="ECO:0000313" key="5">
    <source>
        <dbReference type="EMBL" id="MEQ2183517.1"/>
    </source>
</evidence>
<dbReference type="Proteomes" id="UP001476798">
    <property type="component" value="Unassembled WGS sequence"/>
</dbReference>
<keyword evidence="4" id="KW-0547">Nucleotide-binding</keyword>
<protein>
    <recommendedName>
        <fullName evidence="4">Origin recognition complex subunit 1</fullName>
    </recommendedName>
</protein>
<comment type="subcellular location">
    <subcellularLocation>
        <location evidence="1 4">Nucleus</location>
    </subcellularLocation>
</comment>
<evidence type="ECO:0000313" key="6">
    <source>
        <dbReference type="Proteomes" id="UP001476798"/>
    </source>
</evidence>
<gene>
    <name evidence="5" type="ORF">GOODEAATRI_033505</name>
</gene>
<keyword evidence="4" id="KW-0067">ATP-binding</keyword>
<comment type="similarity">
    <text evidence="4">Belongs to the ORC1 family.</text>
</comment>
<reference evidence="5 6" key="1">
    <citation type="submission" date="2021-06" db="EMBL/GenBank/DDBJ databases">
        <authorList>
            <person name="Palmer J.M."/>
        </authorList>
    </citation>
    <scope>NUCLEOTIDE SEQUENCE [LARGE SCALE GENOMIC DNA]</scope>
    <source>
        <strain evidence="5 6">GA_2019</strain>
        <tissue evidence="5">Muscle</tissue>
    </source>
</reference>
<feature type="non-terminal residue" evidence="5">
    <location>
        <position position="1"/>
    </location>
</feature>
<evidence type="ECO:0000256" key="1">
    <source>
        <dbReference type="ARBA" id="ARBA00004123"/>
    </source>
</evidence>
<name>A0ABV0PJJ5_9TELE</name>
<evidence type="ECO:0000256" key="4">
    <source>
        <dbReference type="RuleBase" id="RU365058"/>
    </source>
</evidence>
<comment type="subunit">
    <text evidence="4">ORC is composed of six subunits.</text>
</comment>
<dbReference type="PANTHER" id="PTHR10763">
    <property type="entry name" value="CELL DIVISION CONTROL PROTEIN 6-RELATED"/>
    <property type="match status" value="1"/>
</dbReference>
<dbReference type="InterPro" id="IPR050311">
    <property type="entry name" value="ORC1/CDC6"/>
</dbReference>
<keyword evidence="3 4" id="KW-0539">Nucleus</keyword>
<comment type="caution">
    <text evidence="5">The sequence shown here is derived from an EMBL/GenBank/DDBJ whole genome shotgun (WGS) entry which is preliminary data.</text>
</comment>
<dbReference type="PANTHER" id="PTHR10763:SF23">
    <property type="entry name" value="ORIGIN RECOGNITION COMPLEX SUBUNIT 1"/>
    <property type="match status" value="1"/>
</dbReference>
<evidence type="ECO:0000256" key="3">
    <source>
        <dbReference type="ARBA" id="ARBA00023242"/>
    </source>
</evidence>
<comment type="function">
    <text evidence="4">Component of the origin recognition complex (ORC) that binds origins of replication. DNA-binding is ATP-dependent, however specific DNA sequences that define origins of replication have not been identified so far. ORC is required to assemble the pre-replication complex necessary to initiate DNA replication.</text>
</comment>
<keyword evidence="2 4" id="KW-0238">DNA-binding</keyword>